<evidence type="ECO:0000313" key="2">
    <source>
        <dbReference type="Proteomes" id="UP001597393"/>
    </source>
</evidence>
<sequence>MIRINLKPLSVNKAWQGRRFKTDKYKAYEKHALLLLPPLKLPQPPYQITIEFGLSNVMSDWDNPVKPLQDILQKKYGFNDKDVLRASVEKTKVAKGEEYFEFQIDHYDQT</sequence>
<proteinExistence type="predicted"/>
<dbReference type="Gene3D" id="3.30.1330.70">
    <property type="entry name" value="Holliday junction resolvase RusA"/>
    <property type="match status" value="1"/>
</dbReference>
<keyword evidence="2" id="KW-1185">Reference proteome</keyword>
<dbReference type="InterPro" id="IPR036614">
    <property type="entry name" value="RusA-like_sf"/>
</dbReference>
<dbReference type="RefSeq" id="WP_380870001.1">
    <property type="nucleotide sequence ID" value="NZ_JBHUMA010000006.1"/>
</dbReference>
<reference evidence="2" key="1">
    <citation type="journal article" date="2019" name="Int. J. Syst. Evol. Microbiol.">
        <title>The Global Catalogue of Microorganisms (GCM) 10K type strain sequencing project: providing services to taxonomists for standard genome sequencing and annotation.</title>
        <authorList>
            <consortium name="The Broad Institute Genomics Platform"/>
            <consortium name="The Broad Institute Genome Sequencing Center for Infectious Disease"/>
            <person name="Wu L."/>
            <person name="Ma J."/>
        </authorList>
    </citation>
    <scope>NUCLEOTIDE SEQUENCE [LARGE SCALE GENOMIC DNA]</scope>
    <source>
        <strain evidence="2">KCTC 42248</strain>
    </source>
</reference>
<protein>
    <submittedName>
        <fullName evidence="1">Uncharacterized protein</fullName>
    </submittedName>
</protein>
<dbReference type="EMBL" id="JBHUMA010000006">
    <property type="protein sequence ID" value="MFD2599877.1"/>
    <property type="molecule type" value="Genomic_DNA"/>
</dbReference>
<dbReference type="SUPFAM" id="SSF103084">
    <property type="entry name" value="Holliday junction resolvase RusA"/>
    <property type="match status" value="1"/>
</dbReference>
<evidence type="ECO:0000313" key="1">
    <source>
        <dbReference type="EMBL" id="MFD2599877.1"/>
    </source>
</evidence>
<gene>
    <name evidence="1" type="ORF">ACFSQ3_13045</name>
</gene>
<name>A0ABW5NLH9_9SPHI</name>
<accession>A0ABW5NLH9</accession>
<organism evidence="1 2">
    <name type="scientific">Sphingobacterium corticis</name>
    <dbReference type="NCBI Taxonomy" id="1812823"/>
    <lineage>
        <taxon>Bacteria</taxon>
        <taxon>Pseudomonadati</taxon>
        <taxon>Bacteroidota</taxon>
        <taxon>Sphingobacteriia</taxon>
        <taxon>Sphingobacteriales</taxon>
        <taxon>Sphingobacteriaceae</taxon>
        <taxon>Sphingobacterium</taxon>
    </lineage>
</organism>
<dbReference type="Proteomes" id="UP001597393">
    <property type="component" value="Unassembled WGS sequence"/>
</dbReference>
<comment type="caution">
    <text evidence="1">The sequence shown here is derived from an EMBL/GenBank/DDBJ whole genome shotgun (WGS) entry which is preliminary data.</text>
</comment>